<dbReference type="CDD" id="cd05289">
    <property type="entry name" value="MDR_like_2"/>
    <property type="match status" value="1"/>
</dbReference>
<dbReference type="SUPFAM" id="SSF51735">
    <property type="entry name" value="NAD(P)-binding Rossmann-fold domains"/>
    <property type="match status" value="1"/>
</dbReference>
<reference evidence="4" key="1">
    <citation type="submission" date="2019-09" db="EMBL/GenBank/DDBJ databases">
        <title>Mumia zhuanghuii sp. nov. isolated from the intestinal contents of plateau pika (Ochotona curzoniae) in the Qinghai-Tibet plateau of China.</title>
        <authorList>
            <person name="Tian Z."/>
        </authorList>
    </citation>
    <scope>NUCLEOTIDE SEQUENCE [LARGE SCALE GENOMIC DNA]</scope>
    <source>
        <strain evidence="4">JCM 30598</strain>
    </source>
</reference>
<dbReference type="InterPro" id="IPR036291">
    <property type="entry name" value="NAD(P)-bd_dom_sf"/>
</dbReference>
<dbReference type="SMART" id="SM00829">
    <property type="entry name" value="PKS_ER"/>
    <property type="match status" value="1"/>
</dbReference>
<dbReference type="Gene3D" id="3.40.50.720">
    <property type="entry name" value="NAD(P)-binding Rossmann-like Domain"/>
    <property type="match status" value="1"/>
</dbReference>
<dbReference type="AlphaFoldDB" id="A0A5J5J085"/>
<protein>
    <submittedName>
        <fullName evidence="3">NADP-dependent oxidoreductase</fullName>
    </submittedName>
</protein>
<evidence type="ECO:0000313" key="3">
    <source>
        <dbReference type="EMBL" id="KAA9107717.1"/>
    </source>
</evidence>
<gene>
    <name evidence="3" type="ORF">F6B43_09720</name>
</gene>
<dbReference type="Proteomes" id="UP000325827">
    <property type="component" value="Unassembled WGS sequence"/>
</dbReference>
<dbReference type="InterPro" id="IPR013154">
    <property type="entry name" value="ADH-like_N"/>
</dbReference>
<keyword evidence="1" id="KW-0560">Oxidoreductase</keyword>
<dbReference type="EMBL" id="VYSA01000002">
    <property type="protein sequence ID" value="KAA9107717.1"/>
    <property type="molecule type" value="Genomic_DNA"/>
</dbReference>
<evidence type="ECO:0000259" key="2">
    <source>
        <dbReference type="SMART" id="SM00829"/>
    </source>
</evidence>
<dbReference type="Gene3D" id="3.90.180.10">
    <property type="entry name" value="Medium-chain alcohol dehydrogenases, catalytic domain"/>
    <property type="match status" value="1"/>
</dbReference>
<dbReference type="Pfam" id="PF08240">
    <property type="entry name" value="ADH_N"/>
    <property type="match status" value="1"/>
</dbReference>
<evidence type="ECO:0000313" key="4">
    <source>
        <dbReference type="Proteomes" id="UP000325827"/>
    </source>
</evidence>
<dbReference type="Pfam" id="PF13602">
    <property type="entry name" value="ADH_zinc_N_2"/>
    <property type="match status" value="1"/>
</dbReference>
<dbReference type="SUPFAM" id="SSF50129">
    <property type="entry name" value="GroES-like"/>
    <property type="match status" value="1"/>
</dbReference>
<dbReference type="PANTHER" id="PTHR11695:SF294">
    <property type="entry name" value="RETICULON-4-INTERACTING PROTEIN 1, MITOCHONDRIAL"/>
    <property type="match status" value="1"/>
</dbReference>
<feature type="domain" description="Enoyl reductase (ER)" evidence="2">
    <location>
        <begin position="18"/>
        <end position="312"/>
    </location>
</feature>
<dbReference type="InterPro" id="IPR020843">
    <property type="entry name" value="ER"/>
</dbReference>
<accession>A0A5J5J085</accession>
<sequence>MDATRGTAMKAVVMVDYGGLEVLRIADLDAPVPEAHEVLVEVHAASINGADVKLRSGATRYDQMSFPHIMGRDFAGVVRKAPFGSDLRVGQDVYGVCQRGTDGGQAEQIAIEAAIVAPMPPGIDHTQAAAIALTGLTALYALDDVGGVSAGQRVLVQGGAGGVGSFAVQLAKHLGADVTTTASAANHEYVRSLGADEVIDYRATDVADLGRRFDLVFDTVGGDVQRGSAAVVRPGGALVHCAAGPEASSPSRSDIAVIRPEVVRDRAHLERISDLIGAGAVRPPAITRFPMADVAEAHRLSEGRHLQGKLVLEMR</sequence>
<organism evidence="3 4">
    <name type="scientific">Microbacterium rhizomatis</name>
    <dbReference type="NCBI Taxonomy" id="1631477"/>
    <lineage>
        <taxon>Bacteria</taxon>
        <taxon>Bacillati</taxon>
        <taxon>Actinomycetota</taxon>
        <taxon>Actinomycetes</taxon>
        <taxon>Micrococcales</taxon>
        <taxon>Microbacteriaceae</taxon>
        <taxon>Microbacterium</taxon>
    </lineage>
</organism>
<dbReference type="GO" id="GO:0016491">
    <property type="term" value="F:oxidoreductase activity"/>
    <property type="evidence" value="ECO:0007669"/>
    <property type="project" value="UniProtKB-KW"/>
</dbReference>
<dbReference type="InterPro" id="IPR002364">
    <property type="entry name" value="Quin_OxRdtase/zeta-crystal_CS"/>
</dbReference>
<evidence type="ECO:0000256" key="1">
    <source>
        <dbReference type="ARBA" id="ARBA00023002"/>
    </source>
</evidence>
<name>A0A5J5J085_9MICO</name>
<dbReference type="RefSeq" id="WP_150448752.1">
    <property type="nucleotide sequence ID" value="NZ_VYSA01000002.1"/>
</dbReference>
<dbReference type="PANTHER" id="PTHR11695">
    <property type="entry name" value="ALCOHOL DEHYDROGENASE RELATED"/>
    <property type="match status" value="1"/>
</dbReference>
<dbReference type="OrthoDB" id="3727682at2"/>
<keyword evidence="4" id="KW-1185">Reference proteome</keyword>
<dbReference type="InterPro" id="IPR050700">
    <property type="entry name" value="YIM1/Zinc_Alcohol_DH_Fams"/>
</dbReference>
<proteinExistence type="predicted"/>
<dbReference type="InterPro" id="IPR011032">
    <property type="entry name" value="GroES-like_sf"/>
</dbReference>
<dbReference type="GO" id="GO:0008270">
    <property type="term" value="F:zinc ion binding"/>
    <property type="evidence" value="ECO:0007669"/>
    <property type="project" value="InterPro"/>
</dbReference>
<comment type="caution">
    <text evidence="3">The sequence shown here is derived from an EMBL/GenBank/DDBJ whole genome shotgun (WGS) entry which is preliminary data.</text>
</comment>
<dbReference type="PROSITE" id="PS01162">
    <property type="entry name" value="QOR_ZETA_CRYSTAL"/>
    <property type="match status" value="1"/>
</dbReference>